<keyword evidence="1" id="KW-1133">Transmembrane helix</keyword>
<dbReference type="Proteomes" id="UP001551584">
    <property type="component" value="Unassembled WGS sequence"/>
</dbReference>
<proteinExistence type="predicted"/>
<dbReference type="RefSeq" id="WP_359274862.1">
    <property type="nucleotide sequence ID" value="NZ_JBEZNA010000053.1"/>
</dbReference>
<evidence type="ECO:0000313" key="3">
    <source>
        <dbReference type="Proteomes" id="UP001551584"/>
    </source>
</evidence>
<feature type="transmembrane region" description="Helical" evidence="1">
    <location>
        <begin position="21"/>
        <end position="45"/>
    </location>
</feature>
<feature type="transmembrane region" description="Helical" evidence="1">
    <location>
        <begin position="57"/>
        <end position="77"/>
    </location>
</feature>
<evidence type="ECO:0000313" key="2">
    <source>
        <dbReference type="EMBL" id="MEU9579706.1"/>
    </source>
</evidence>
<comment type="caution">
    <text evidence="2">The sequence shown here is derived from an EMBL/GenBank/DDBJ whole genome shotgun (WGS) entry which is preliminary data.</text>
</comment>
<keyword evidence="1" id="KW-0472">Membrane</keyword>
<evidence type="ECO:0008006" key="4">
    <source>
        <dbReference type="Google" id="ProtNLM"/>
    </source>
</evidence>
<gene>
    <name evidence="2" type="ORF">AB0D95_20945</name>
</gene>
<evidence type="ECO:0000256" key="1">
    <source>
        <dbReference type="SAM" id="Phobius"/>
    </source>
</evidence>
<organism evidence="2 3">
    <name type="scientific">Streptomyces chilikensis</name>
    <dbReference type="NCBI Taxonomy" id="1194079"/>
    <lineage>
        <taxon>Bacteria</taxon>
        <taxon>Bacillati</taxon>
        <taxon>Actinomycetota</taxon>
        <taxon>Actinomycetes</taxon>
        <taxon>Kitasatosporales</taxon>
        <taxon>Streptomycetaceae</taxon>
        <taxon>Streptomyces</taxon>
    </lineage>
</organism>
<protein>
    <recommendedName>
        <fullName evidence="4">Integral membrane protein</fullName>
    </recommendedName>
</protein>
<keyword evidence="3" id="KW-1185">Reference proteome</keyword>
<feature type="transmembrane region" description="Helical" evidence="1">
    <location>
        <begin position="126"/>
        <end position="145"/>
    </location>
</feature>
<dbReference type="EMBL" id="JBEZNA010000053">
    <property type="protein sequence ID" value="MEU9579706.1"/>
    <property type="molecule type" value="Genomic_DNA"/>
</dbReference>
<feature type="transmembrane region" description="Helical" evidence="1">
    <location>
        <begin position="157"/>
        <end position="178"/>
    </location>
</feature>
<reference evidence="2 3" key="1">
    <citation type="submission" date="2024-06" db="EMBL/GenBank/DDBJ databases">
        <title>The Natural Products Discovery Center: Release of the First 8490 Sequenced Strains for Exploring Actinobacteria Biosynthetic Diversity.</title>
        <authorList>
            <person name="Kalkreuter E."/>
            <person name="Kautsar S.A."/>
            <person name="Yang D."/>
            <person name="Bader C.D."/>
            <person name="Teijaro C.N."/>
            <person name="Fluegel L."/>
            <person name="Davis C.M."/>
            <person name="Simpson J.R."/>
            <person name="Lauterbach L."/>
            <person name="Steele A.D."/>
            <person name="Gui C."/>
            <person name="Meng S."/>
            <person name="Li G."/>
            <person name="Viehrig K."/>
            <person name="Ye F."/>
            <person name="Su P."/>
            <person name="Kiefer A.F."/>
            <person name="Nichols A."/>
            <person name="Cepeda A.J."/>
            <person name="Yan W."/>
            <person name="Fan B."/>
            <person name="Jiang Y."/>
            <person name="Adhikari A."/>
            <person name="Zheng C.-J."/>
            <person name="Schuster L."/>
            <person name="Cowan T.M."/>
            <person name="Smanski M.J."/>
            <person name="Chevrette M.G."/>
            <person name="De Carvalho L.P.S."/>
            <person name="Shen B."/>
        </authorList>
    </citation>
    <scope>NUCLEOTIDE SEQUENCE [LARGE SCALE GENOMIC DNA]</scope>
    <source>
        <strain evidence="2 3">NPDC048117</strain>
    </source>
</reference>
<name>A0ABV3EU78_9ACTN</name>
<keyword evidence="1" id="KW-0812">Transmembrane</keyword>
<accession>A0ABV3EU78</accession>
<sequence>MNRNGAVGPAWRKPSPLGFGAAVDAVTNVAAPLLAGFSVAAIGVVGADSDKFRWPGPALFCLTLSALLFVTCVQFGFHARRHLYSYADLTAWWTEDELADTDRRRLLRDEQRHDFDLWDRWRGRAYVAYSGGLVVLWTGVALVLLPPGPGTASDTAFRWAASAVAACAAVGEVVWSAYEPVRRRLGRRRLLRGIT</sequence>